<feature type="compositionally biased region" description="Polar residues" evidence="1">
    <location>
        <begin position="682"/>
        <end position="712"/>
    </location>
</feature>
<feature type="region of interest" description="Disordered" evidence="1">
    <location>
        <begin position="651"/>
        <end position="736"/>
    </location>
</feature>
<evidence type="ECO:0000313" key="4">
    <source>
        <dbReference type="EMBL" id="STZ09676.1"/>
    </source>
</evidence>
<feature type="domain" description="Ig-like" evidence="2">
    <location>
        <begin position="3205"/>
        <end position="3276"/>
    </location>
</feature>
<feature type="region of interest" description="Disordered" evidence="1">
    <location>
        <begin position="868"/>
        <end position="1024"/>
    </location>
</feature>
<sequence>MQSISVKVNDSVQTIAEAKVITKDGQPTIIKANRNANYELINDATGRGPDHIVTKRVGKDLHVSFEESAEESDLIIENFYDYDKSALIGQAESGQYHYYVPDTGLTQDYVTELVIGDIEGQALGGQGYPAPWWIGAEEGSRFGIMPWLVGLAGVVAAGVALKGDNDNNNSKAPVADTQTPTPQPKPLPVELKIGPSQNPTDAKLSIMLSEGAEKISIDLPGLTPIETTIDALKALDTNPASNTYDISINQLVSPGLANYSLSLVDYQKVIDNIKNGQAVKVTAKKEGFTDGKADDAVTQTPDVDAINKDGDNFATINPKPNITNASEVTVSYTPSSGNANPQTITATKVGDSWQATTGANNTPISTITTADAPADKPSIDPATGVISIPTSLVNTSQYTPVTAQVTKTTDNKPSLQNNVDLPDTPSVNIPTINSGETDYPIAVSPGKDNTSIVTSYTDEAGKPQTITVTKNPDGSYSATQDGKPVKTTPTDDNTPWVNTTNGVLILPKDSVDNNKPVTTIGKTDNGSAQDATNPANTPKVVANNPTATQTGLPQQADIVATPGEGNTKTSTTYTDEQGNTKTITATYDPATNTWTAKNPNEPTQDLPTTNTDGKTPYIDPQTGSITFPPASVDNAKPVTMVGEKEGGTPTIATASPAQSPNVAVKPPVTGQKDGDIVATPGDDNTQTQTTYTPEGSNKPVTITATKVDTNNDGVPDTWTAKNPNEPTQDLPTTNTDGKTPYIDPQTGSITFPPASVDNAKPVTMVGEKEGSIPSVYTIDLTDKTAPIIENIKVDVAVNGAGDKIVLTYDEPLDANNPPPATSFTVTVDGKKVIPTVEVSGNTVILNVPTPILKDQEVKVAYNKPADTKDAIQDQAGNDADSLTSTPAKNNSTMVDTDKDGIPDSQDDDDDNDGVTDADEKLVGTDPTNPTSDGNTPDGKLDSDGDGISNDDESVTKAEDPTATNTDKPTDKDGDGKPDIATAKVPTKPATAPDMTDATDTGVSNSDNITTNKTPSFSVPKPTDGEPVLVINGKIVESTSTPDPKNPNNVILTPKQPLFEGVSQIATATKKGSQTSAPSEALEVVVDTIKPTQPTVEAPTDGTVTIDLPQDNDAQSVVVTVPTDKGDKNVTLTKDPVNGTWSSSDPDTVPNPIDGKVTIPANNVTDGGKVTAKVVDTAGNESAQGEKKSTVDTTKPGDSNNDGVVDDNDDSNQNVTLPNGKEAPKNTNGAPNIVFADDANNDGTLNTADVGDDNKVSVAITIPENTKAGDKVVVTINGKQEEVTLKQGDIDQGYITKEVPTVKDGEVTVTAKVVDTAGNESAQGEKKSTVDTTKPGDSNNDGVVDDNDDSNQNVTLPNGKEAPKNTNGAPNIVFADDANNDGTLNTADVGDDNKVSVAITIPENTKAGDKVVVTINGKQEEVTLKQGDIDQGYITKEVPTVKDGEVTVTAKVVDTAGNESAQGEKKSTVDTTKPGDSNNDGVVDDNDDSNQNVTLPNGKEAPKNTNGAPNIVFADDANNDGTLNTADVGDDNKVSVAITIPENTKAGDKVVVTINGKQEEVTLKQGDIDQGYITKEVPTVKDGEVTVTAKVVDTAGNESAQGEKKSTVDTTKPGDSNNDGVVDDNDDSNQNVTLPNGKEAPKNTNGAPNIVFADDANNDGTLNTADVGDDNKVSVAITIPENTKAGDKVVVTINGKQEEVTLKQGDIDQGYITKEVPTVKDGEVTVTAKVVDTAGNESAQGEKKSTVDTTKPGDSNNDGVVDDNDDSNQNVTLPNGKEAPKNTNGAPNIVFADDANNDGTLNTADVGDDNKVSVAITIPENTKAGDKVVVTINGKQEEVTLKQGDIDQGYITKEVPTVKDGEVTVTAKVVDTAGNESAQGEKKSTVDTTKPGDSNNDGVVDDNDDSNQNVTLPNGKEAPKNTNGAPNIVFADDANNDGTLNTADVGDDNKVSVAITIPENTKAGDKVVVTINGKQEEVTLKQGDIDQGYITKEVPTVKDGEVTVTAKVVDTAGNESAQGEKKSTVDTTKPGDSNNDGVVDDNDDSNQNVTLPNGKEAPKNTNGAPNIVFADDANNDGTLNTADVGDDNKVSVAITIPENTKAGDKVVVTINGKQEEVTLKQGDIDQGYITKEVPTVKDGEVTVTAKVVDTAGNESAQGEKKSTVDTTKPGDSNNDGVVDDNDDSNQNVTLPNGKEAPKNTNGAPNIVFADDANNDGTLNTADVGDDNKVSVAITIPENTKAGDKVVVTINGKQEEVTLKQGDIDQGYITKEVPTVKDGEVTVTAKVVDTAGNESAQGEKKSTVDTTKPGDSNNDGVVDDNDDSNQNVTLPNGKEAPKNTNGAPNIVFADDANNDGTLNTADVGDDNKVSVAITIPENTKAGDKVVVTINGKQEEVTLKQGDIDQGYITKEVPTVKDGEVTVTAKVVDTAGNESAQGEKKSTVDTTKPGDSNNDGVVDDNDDSNQNVTLPNGKEAPKNTNGAPNIVFADDANNDGTLNTADVGDDNKVSVAITIPENTKAGDKVVVTINGKQEEVTLKQGDIDQGYITKEVPTVKDGEVTVTAKVVDTAGNESAQGEKKSTVDTTKPGDSNNDGVVDDNDDSNQNVTLPNGKEAPKNTNGAPNIVFADDANNDGTLNTADVGDDNKVSVAITIPENTKAGDKVVVTINGKQEEVTLKQGDIDQGYITKEVPTVKDGEVTVTAKVVDTAGNESAQGEKKSTVDTTKPGDSNNDGVVDDNDDSNQNVTLPNGKEAPKNTNGAPNIVFADDANNDGTLNTADVGDDNKVSVAITIPENTKAGDKVVVTINGKQEEVTLKQGDIDQGYITKEVPTVKDGEVTVTAKVVDTAGNESAQGEKKSTVDTTKPGDSNNDGVVDDNDDSNQNVTLPNGKEAPKNTNGAPNIVFADDANNDGTLNTADVGDDNKVSVAITIPENTKAGDKVVVTINGKQEEVTLKQGDIDQGYITKEVPTVKDGEVTVTAKVVDTAGNESAQGEKKSTVDTTKPGDSNNDGVVDDNDDSNQNVTLPNGKEAPKNTNGAPNIVFADDANNDGTLNTADVGDDNKVSVAITIPENTKAGDKVVVTINGKQEEVTLKQGDIDQGYITKEVPTVKDGEVTVTAKVVDTAGNESAQGEKKSTVDTTKPGDSNNDGVVDDNDDSNQNVTLPNGKEAPKNTNGAPNIVFADDANNDGTLNTADVGDDNKVSVAITIPENTKAGDKVVVTINGKQEEVTLKQGDIDQGYITKEVPTVKDGEVTVTAKVVDTAGNESAQGEKKSTVDTTAPDKPTANVTKVNIDSDTNNDGYINIAENQGLNGKAKVTVSFENAKQGDIITLKSADTQVELASHTLTADEAQKGTHTLDVALPANGKTLTAVATIAKNAAGGINEQANNAQDTVIIDTTAPIISVSAADTGNMNIALPSPDNAATATIEYTPVGTDTTKTVTVTSDGKNWSLPDNTQGFTLEDVKTLTLANSEVKDGTQVTVSASDKAGNPSETNGVTSATAAVGGDPVAPAKPNRPSLDEASDTGTRGDNITQEGTNLAFEITPPQDGETVTLYTKVNGQEIELGNTSDVSANEITITKPLTTQRNVEKQFDIYTKVTKDGLTSEPSETLTVTVDTRAPTATLALSNDSNTGTGQAKQAATTTSQQKPTFDIGTIEEGATIVLKKGTQKLAEVVSNGTTNSITAGQNLDANQVNNLTLEVTDKAGNTTTRTINVTVDTIAPKLAINGVDGVNNGTGEAKGIKDNEVINVANANKKPIVMTASEDVFVADLQDFRLQNTKKPDEILGADRFDIKVGSTVENATADGKGKVIVITPKDNWENNADYQFGFAGNLLTDDAGNTSRFADRANRGFDNMYSFSTRQVQPAVSEDALKAAASTTVVKDQVKINDVKFSDISVKFLDPSKPNQGKLIEYGGRKGGPSYKYTENEINWGIKSGKRETLSIKLEKQAAEVVGNGLEVPIQVARFTYVNGSGSGLVEAQAEFNAKVTINGREATGPVKVDFGKIYVWDLGGAERTDMDYIAFQESPTPGTFTIDGETYKIELKDIGLAKGSETIAANQKTQRDLFLAEIKKHPADANNKAAKKRYDAVVKELEASPTQDINDLHLVGAGENLTNELSVSFQITKVDNTSIIAGDATTPAPITGKVDNATGNWTPDLTLNNGLTTNPVPNKQNEFQVLKGDSVIGVFKGETNGSYTFTYDKEGFNAISKDEVLKVGFKQGDSKIQIELNGIYTTEAKQDLDSVYTTTAKDVDFTHLAKLVAKSGSDIIDLTNSTANTLQNVTKANFDAYSGKDTLYIRGDIGDQVTLGSLLETGDVQTDNGKSWVKTTNAEVGHKGDGQIYDLWTYDGSATKIYIDRDITVL</sequence>
<feature type="region of interest" description="Disordered" evidence="1">
    <location>
        <begin position="1593"/>
        <end position="1647"/>
    </location>
</feature>
<feature type="region of interest" description="Disordered" evidence="1">
    <location>
        <begin position="2705"/>
        <end position="2759"/>
    </location>
</feature>
<feature type="region of interest" description="Disordered" evidence="1">
    <location>
        <begin position="1124"/>
        <end position="1237"/>
    </location>
</feature>
<feature type="compositionally biased region" description="Polar residues" evidence="1">
    <location>
        <begin position="520"/>
        <end position="536"/>
    </location>
</feature>
<feature type="compositionally biased region" description="Acidic residues" evidence="1">
    <location>
        <begin position="904"/>
        <end position="916"/>
    </location>
</feature>
<feature type="compositionally biased region" description="Polar residues" evidence="1">
    <location>
        <begin position="880"/>
        <end position="894"/>
    </location>
</feature>
<keyword evidence="5" id="KW-1185">Reference proteome</keyword>
<feature type="compositionally biased region" description="Polar residues" evidence="1">
    <location>
        <begin position="651"/>
        <end position="661"/>
    </location>
</feature>
<feature type="domain" description="Ig-like" evidence="2">
    <location>
        <begin position="2371"/>
        <end position="2442"/>
    </location>
</feature>
<dbReference type="GO" id="GO:0005509">
    <property type="term" value="F:calcium ion binding"/>
    <property type="evidence" value="ECO:0007669"/>
    <property type="project" value="InterPro"/>
</dbReference>
<feature type="domain" description="Ig-like" evidence="2">
    <location>
        <begin position="2927"/>
        <end position="2998"/>
    </location>
</feature>
<feature type="region of interest" description="Disordered" evidence="1">
    <location>
        <begin position="3479"/>
        <end position="3532"/>
    </location>
</feature>
<feature type="domain" description="Ig-like" evidence="2">
    <location>
        <begin position="1676"/>
        <end position="1747"/>
    </location>
</feature>
<feature type="domain" description="Ig-like" evidence="2">
    <location>
        <begin position="2232"/>
        <end position="2303"/>
    </location>
</feature>
<proteinExistence type="predicted"/>
<dbReference type="OrthoDB" id="6650413at2"/>
<dbReference type="RefSeq" id="WP_115341138.1">
    <property type="nucleotide sequence ID" value="NZ_UGQB01000004.1"/>
</dbReference>
<gene>
    <name evidence="4" type="ORF">NCTC12877_02701</name>
</gene>
<feature type="compositionally biased region" description="Low complexity" evidence="1">
    <location>
        <begin position="3631"/>
        <end position="3645"/>
    </location>
</feature>
<feature type="domain" description="Ig-like" evidence="2">
    <location>
        <begin position="2510"/>
        <end position="2581"/>
    </location>
</feature>
<feature type="region of interest" description="Disordered" evidence="1">
    <location>
        <begin position="2983"/>
        <end position="3037"/>
    </location>
</feature>
<feature type="region of interest" description="Disordered" evidence="1">
    <location>
        <begin position="3625"/>
        <end position="3645"/>
    </location>
</feature>
<feature type="domain" description="Ig-like" evidence="2">
    <location>
        <begin position="2649"/>
        <end position="2720"/>
    </location>
</feature>
<feature type="domain" description="Ig-like" evidence="2">
    <location>
        <begin position="1954"/>
        <end position="2025"/>
    </location>
</feature>
<feature type="region of interest" description="Disordered" evidence="1">
    <location>
        <begin position="165"/>
        <end position="186"/>
    </location>
</feature>
<feature type="compositionally biased region" description="Basic and acidic residues" evidence="1">
    <location>
        <begin position="967"/>
        <end position="977"/>
    </location>
</feature>
<dbReference type="Gene3D" id="2.60.40.10">
    <property type="entry name" value="Immunoglobulins"/>
    <property type="match status" value="17"/>
</dbReference>
<feature type="region of interest" description="Disordered" evidence="1">
    <location>
        <begin position="2149"/>
        <end position="2203"/>
    </location>
</feature>
<feature type="domain" description="Ig-like" evidence="2">
    <location>
        <begin position="1259"/>
        <end position="1330"/>
    </location>
</feature>
<feature type="domain" description="Ig-like" evidence="2">
    <location>
        <begin position="1537"/>
        <end position="1608"/>
    </location>
</feature>
<feature type="domain" description="Bacterial Ig-like" evidence="3">
    <location>
        <begin position="990"/>
        <end position="1087"/>
    </location>
</feature>
<feature type="compositionally biased region" description="Polar residues" evidence="1">
    <location>
        <begin position="719"/>
        <end position="736"/>
    </location>
</feature>
<feature type="domain" description="Ig-like" evidence="2">
    <location>
        <begin position="2093"/>
        <end position="2164"/>
    </location>
</feature>
<feature type="region of interest" description="Disordered" evidence="1">
    <location>
        <begin position="2566"/>
        <end position="2620"/>
    </location>
</feature>
<feature type="domain" description="Ig-like" evidence="2">
    <location>
        <begin position="1398"/>
        <end position="1469"/>
    </location>
</feature>
<feature type="region of interest" description="Disordered" evidence="1">
    <location>
        <begin position="1732"/>
        <end position="1786"/>
    </location>
</feature>
<feature type="domain" description="Ig-like" evidence="2">
    <location>
        <begin position="2788"/>
        <end position="2859"/>
    </location>
</feature>
<feature type="domain" description="Ig-like" evidence="2">
    <location>
        <begin position="3066"/>
        <end position="3137"/>
    </location>
</feature>
<feature type="region of interest" description="Disordered" evidence="1">
    <location>
        <begin position="1871"/>
        <end position="1925"/>
    </location>
</feature>
<dbReference type="STRING" id="1122244.GCA_000426885_00774"/>
<feature type="region of interest" description="Disordered" evidence="1">
    <location>
        <begin position="590"/>
        <end position="611"/>
    </location>
</feature>
<dbReference type="Pfam" id="PF12245">
    <property type="entry name" value="Big_3_2"/>
    <property type="match status" value="15"/>
</dbReference>
<dbReference type="InterPro" id="IPR044016">
    <property type="entry name" value="Big_13"/>
</dbReference>
<evidence type="ECO:0000313" key="5">
    <source>
        <dbReference type="Proteomes" id="UP000254065"/>
    </source>
</evidence>
<name>A0A378R2Z0_9GAMM</name>
<feature type="compositionally biased region" description="Polar residues" evidence="1">
    <location>
        <begin position="925"/>
        <end position="934"/>
    </location>
</feature>
<feature type="compositionally biased region" description="Polar residues" evidence="1">
    <location>
        <begin position="464"/>
        <end position="480"/>
    </location>
</feature>
<feature type="compositionally biased region" description="Polar residues" evidence="1">
    <location>
        <begin position="1001"/>
        <end position="1016"/>
    </location>
</feature>
<feature type="region of interest" description="Disordered" evidence="1">
    <location>
        <begin position="1454"/>
        <end position="1508"/>
    </location>
</feature>
<feature type="compositionally biased region" description="Polar residues" evidence="1">
    <location>
        <begin position="3523"/>
        <end position="3532"/>
    </location>
</feature>
<feature type="compositionally biased region" description="Polar residues" evidence="1">
    <location>
        <begin position="3490"/>
        <end position="3500"/>
    </location>
</feature>
<evidence type="ECO:0000259" key="2">
    <source>
        <dbReference type="Pfam" id="PF12245"/>
    </source>
</evidence>
<dbReference type="InterPro" id="IPR013783">
    <property type="entry name" value="Ig-like_fold"/>
</dbReference>
<feature type="region of interest" description="Disordered" evidence="1">
    <location>
        <begin position="2010"/>
        <end position="2064"/>
    </location>
</feature>
<feature type="region of interest" description="Disordered" evidence="1">
    <location>
        <begin position="2288"/>
        <end position="2342"/>
    </location>
</feature>
<organism evidence="4 5">
    <name type="scientific">Moraxella caprae</name>
    <dbReference type="NCBI Taxonomy" id="90240"/>
    <lineage>
        <taxon>Bacteria</taxon>
        <taxon>Pseudomonadati</taxon>
        <taxon>Pseudomonadota</taxon>
        <taxon>Gammaproteobacteria</taxon>
        <taxon>Moraxellales</taxon>
        <taxon>Moraxellaceae</taxon>
        <taxon>Moraxella</taxon>
    </lineage>
</organism>
<dbReference type="SUPFAM" id="SSF103647">
    <property type="entry name" value="TSP type-3 repeat"/>
    <property type="match status" value="1"/>
</dbReference>
<feature type="compositionally biased region" description="Polar residues" evidence="1">
    <location>
        <begin position="487"/>
        <end position="498"/>
    </location>
</feature>
<evidence type="ECO:0000256" key="1">
    <source>
        <dbReference type="SAM" id="MobiDB-lite"/>
    </source>
</evidence>
<feature type="region of interest" description="Disordered" evidence="1">
    <location>
        <begin position="520"/>
        <end position="539"/>
    </location>
</feature>
<feature type="region of interest" description="Disordered" evidence="1">
    <location>
        <begin position="1315"/>
        <end position="1369"/>
    </location>
</feature>
<accession>A0A378R2Z0</accession>
<evidence type="ECO:0000259" key="3">
    <source>
        <dbReference type="Pfam" id="PF19077"/>
    </source>
</evidence>
<feature type="compositionally biased region" description="Low complexity" evidence="1">
    <location>
        <begin position="978"/>
        <end position="1000"/>
    </location>
</feature>
<dbReference type="Proteomes" id="UP000254065">
    <property type="component" value="Unassembled WGS sequence"/>
</dbReference>
<feature type="region of interest" description="Disordered" evidence="1">
    <location>
        <begin position="2844"/>
        <end position="2898"/>
    </location>
</feature>
<feature type="region of interest" description="Disordered" evidence="1">
    <location>
        <begin position="409"/>
        <end position="433"/>
    </location>
</feature>
<feature type="region of interest" description="Disordered" evidence="1">
    <location>
        <begin position="2427"/>
        <end position="2481"/>
    </location>
</feature>
<feature type="region of interest" description="Disordered" evidence="1">
    <location>
        <begin position="3122"/>
        <end position="3177"/>
    </location>
</feature>
<feature type="region of interest" description="Disordered" evidence="1">
    <location>
        <begin position="464"/>
        <end position="498"/>
    </location>
</feature>
<feature type="domain" description="Ig-like" evidence="2">
    <location>
        <begin position="1815"/>
        <end position="1886"/>
    </location>
</feature>
<dbReference type="EMBL" id="UGQB01000004">
    <property type="protein sequence ID" value="STZ09676.1"/>
    <property type="molecule type" value="Genomic_DNA"/>
</dbReference>
<dbReference type="InterPro" id="IPR022038">
    <property type="entry name" value="Ig-like_bact"/>
</dbReference>
<dbReference type="Pfam" id="PF19077">
    <property type="entry name" value="Big_13"/>
    <property type="match status" value="1"/>
</dbReference>
<reference evidence="4 5" key="1">
    <citation type="submission" date="2018-06" db="EMBL/GenBank/DDBJ databases">
        <authorList>
            <consortium name="Pathogen Informatics"/>
            <person name="Doyle S."/>
        </authorList>
    </citation>
    <scope>NUCLEOTIDE SEQUENCE [LARGE SCALE GENOMIC DNA]</scope>
    <source>
        <strain evidence="4 5">NCTC12877</strain>
    </source>
</reference>
<dbReference type="InterPro" id="IPR028974">
    <property type="entry name" value="TSP_type-3_rpt"/>
</dbReference>
<protein>
    <submittedName>
        <fullName evidence="4">NPCBM-associated, NEW3 domain of alpha-galactosidase</fullName>
    </submittedName>
</protein>